<feature type="transmembrane region" description="Helical" evidence="7">
    <location>
        <begin position="131"/>
        <end position="151"/>
    </location>
</feature>
<dbReference type="EMBL" id="JAAQHG020000012">
    <property type="protein sequence ID" value="KAL1587030.1"/>
    <property type="molecule type" value="Genomic_DNA"/>
</dbReference>
<comment type="caution">
    <text evidence="8">The sequence shown here is derived from an EMBL/GenBank/DDBJ whole genome shotgun (WGS) entry which is preliminary data.</text>
</comment>
<dbReference type="Pfam" id="PF05705">
    <property type="entry name" value="DUF829"/>
    <property type="match status" value="1"/>
</dbReference>
<dbReference type="PANTHER" id="PTHR12265:SF30">
    <property type="entry name" value="TRANSMEMBRANE PROTEIN 53"/>
    <property type="match status" value="1"/>
</dbReference>
<evidence type="ECO:0000256" key="2">
    <source>
        <dbReference type="ARBA" id="ARBA00022692"/>
    </source>
</evidence>
<dbReference type="GeneID" id="96005529"/>
<keyword evidence="4 7" id="KW-0472">Membrane</keyword>
<dbReference type="InterPro" id="IPR029058">
    <property type="entry name" value="AB_hydrolase_fold"/>
</dbReference>
<keyword evidence="5" id="KW-0539">Nucleus</keyword>
<dbReference type="Proteomes" id="UP000803884">
    <property type="component" value="Unassembled WGS sequence"/>
</dbReference>
<keyword evidence="2 7" id="KW-0812">Transmembrane</keyword>
<dbReference type="RefSeq" id="XP_069230135.1">
    <property type="nucleotide sequence ID" value="XM_069372691.1"/>
</dbReference>
<comment type="subcellular location">
    <subcellularLocation>
        <location evidence="6">Nucleus outer membrane</location>
        <topology evidence="6">Single-pass membrane protein</topology>
    </subcellularLocation>
</comment>
<name>A0AB34KU12_9PEZI</name>
<comment type="similarity">
    <text evidence="1">Belongs to the TMEM53 family.</text>
</comment>
<evidence type="ECO:0000313" key="9">
    <source>
        <dbReference type="Proteomes" id="UP000803884"/>
    </source>
</evidence>
<evidence type="ECO:0008006" key="10">
    <source>
        <dbReference type="Google" id="ProtNLM"/>
    </source>
</evidence>
<evidence type="ECO:0000256" key="3">
    <source>
        <dbReference type="ARBA" id="ARBA00022989"/>
    </source>
</evidence>
<evidence type="ECO:0000256" key="6">
    <source>
        <dbReference type="ARBA" id="ARBA00034303"/>
    </source>
</evidence>
<evidence type="ECO:0000256" key="5">
    <source>
        <dbReference type="ARBA" id="ARBA00023242"/>
    </source>
</evidence>
<dbReference type="AlphaFoldDB" id="A0AB34KU12"/>
<organism evidence="8 9">
    <name type="scientific">Cladosporium halotolerans</name>
    <dbReference type="NCBI Taxonomy" id="1052096"/>
    <lineage>
        <taxon>Eukaryota</taxon>
        <taxon>Fungi</taxon>
        <taxon>Dikarya</taxon>
        <taxon>Ascomycota</taxon>
        <taxon>Pezizomycotina</taxon>
        <taxon>Dothideomycetes</taxon>
        <taxon>Dothideomycetidae</taxon>
        <taxon>Cladosporiales</taxon>
        <taxon>Cladosporiaceae</taxon>
        <taxon>Cladosporium</taxon>
    </lineage>
</organism>
<reference evidence="8 9" key="1">
    <citation type="journal article" date="2020" name="Microbiol. Resour. Announc.">
        <title>Draft Genome Sequence of a Cladosporium Species Isolated from the Mesophotic Ascidian Didemnum maculosum.</title>
        <authorList>
            <person name="Gioti A."/>
            <person name="Siaperas R."/>
            <person name="Nikolaivits E."/>
            <person name="Le Goff G."/>
            <person name="Ouazzani J."/>
            <person name="Kotoulas G."/>
            <person name="Topakas E."/>
        </authorList>
    </citation>
    <scope>NUCLEOTIDE SEQUENCE [LARGE SCALE GENOMIC DNA]</scope>
    <source>
        <strain evidence="8 9">TM138-S3</strain>
    </source>
</reference>
<keyword evidence="9" id="KW-1185">Reference proteome</keyword>
<evidence type="ECO:0000256" key="4">
    <source>
        <dbReference type="ARBA" id="ARBA00023136"/>
    </source>
</evidence>
<dbReference type="PANTHER" id="PTHR12265">
    <property type="entry name" value="TRANSMEMBRANE PROTEIN 53"/>
    <property type="match status" value="1"/>
</dbReference>
<dbReference type="SUPFAM" id="SSF53474">
    <property type="entry name" value="alpha/beta-Hydrolases"/>
    <property type="match status" value="1"/>
</dbReference>
<gene>
    <name evidence="8" type="ORF">WHR41_04085</name>
</gene>
<evidence type="ECO:0000256" key="1">
    <source>
        <dbReference type="ARBA" id="ARBA00007387"/>
    </source>
</evidence>
<dbReference type="GO" id="GO:0005640">
    <property type="term" value="C:nuclear outer membrane"/>
    <property type="evidence" value="ECO:0007669"/>
    <property type="project" value="UniProtKB-SubCell"/>
</dbReference>
<evidence type="ECO:0000256" key="7">
    <source>
        <dbReference type="SAM" id="Phobius"/>
    </source>
</evidence>
<keyword evidence="3 7" id="KW-1133">Transmembrane helix</keyword>
<accession>A0AB34KU12</accession>
<sequence>MSAHRKHIAKYTQQYRQLYPTASLLVLESSVADFVLRTNRTQHEAIRPARDVLLSHISSSSSDRVEHSVALHSFSNGGLQCATQLIASLPSEHRVQVFNAIVLDSCPGEATYHRSVHAMSLSLPKHPLSRIVGVPLVHLMICMFNIYFFLFQVENAVSRIRKQTNDPAMIALNVPRLYVYSKADQLVLEDDVASHVADARRKGYSKVQELLFESSAHCAHAMTHKEQYWKAVATIFGDRRS</sequence>
<proteinExistence type="inferred from homology"/>
<protein>
    <recommendedName>
        <fullName evidence="10">Transmembrane protein 53</fullName>
    </recommendedName>
</protein>
<evidence type="ECO:0000313" key="8">
    <source>
        <dbReference type="EMBL" id="KAL1587030.1"/>
    </source>
</evidence>
<dbReference type="InterPro" id="IPR008547">
    <property type="entry name" value="DUF829_TMEM53"/>
</dbReference>